<dbReference type="InterPro" id="IPR011042">
    <property type="entry name" value="6-blade_b-propeller_TolB-like"/>
</dbReference>
<dbReference type="GeneID" id="112683721"/>
<evidence type="ECO:0000313" key="4">
    <source>
        <dbReference type="Proteomes" id="UP000694846"/>
    </source>
</evidence>
<evidence type="ECO:0000256" key="3">
    <source>
        <dbReference type="ARBA" id="ARBA00022525"/>
    </source>
</evidence>
<accession>A0A8B8FJI6</accession>
<dbReference type="PANTHER" id="PTHR10009">
    <property type="entry name" value="PROTEIN YELLOW-RELATED"/>
    <property type="match status" value="1"/>
</dbReference>
<evidence type="ECO:0000313" key="5">
    <source>
        <dbReference type="RefSeq" id="XP_025410656.1"/>
    </source>
</evidence>
<name>A0A8B8FJI6_9HEMI</name>
<evidence type="ECO:0000256" key="1">
    <source>
        <dbReference type="ARBA" id="ARBA00004613"/>
    </source>
</evidence>
<protein>
    <submittedName>
        <fullName evidence="5">Uncharacterized protein LOC112683721</fullName>
    </submittedName>
</protein>
<organism evidence="4 5">
    <name type="scientific">Sipha flava</name>
    <name type="common">yellow sugarcane aphid</name>
    <dbReference type="NCBI Taxonomy" id="143950"/>
    <lineage>
        <taxon>Eukaryota</taxon>
        <taxon>Metazoa</taxon>
        <taxon>Ecdysozoa</taxon>
        <taxon>Arthropoda</taxon>
        <taxon>Hexapoda</taxon>
        <taxon>Insecta</taxon>
        <taxon>Pterygota</taxon>
        <taxon>Neoptera</taxon>
        <taxon>Paraneoptera</taxon>
        <taxon>Hemiptera</taxon>
        <taxon>Sternorrhyncha</taxon>
        <taxon>Aphidomorpha</taxon>
        <taxon>Aphidoidea</taxon>
        <taxon>Aphididae</taxon>
        <taxon>Sipha</taxon>
    </lineage>
</organism>
<dbReference type="Pfam" id="PF03022">
    <property type="entry name" value="MRJP"/>
    <property type="match status" value="1"/>
</dbReference>
<dbReference type="GO" id="GO:0005576">
    <property type="term" value="C:extracellular region"/>
    <property type="evidence" value="ECO:0007669"/>
    <property type="project" value="UniProtKB-SubCell"/>
</dbReference>
<comment type="subcellular location">
    <subcellularLocation>
        <location evidence="1">Secreted</location>
    </subcellularLocation>
</comment>
<dbReference type="OrthoDB" id="6583604at2759"/>
<gene>
    <name evidence="5" type="primary">LOC112683721</name>
</gene>
<dbReference type="RefSeq" id="XP_025410656.1">
    <property type="nucleotide sequence ID" value="XM_025554871.1"/>
</dbReference>
<dbReference type="InterPro" id="IPR017996">
    <property type="entry name" value="MRJP/yellow-related"/>
</dbReference>
<dbReference type="PANTHER" id="PTHR10009:SF18">
    <property type="entry name" value="PROTEIN YELLOW-LIKE PROTEIN"/>
    <property type="match status" value="1"/>
</dbReference>
<dbReference type="AlphaFoldDB" id="A0A8B8FJI6"/>
<comment type="similarity">
    <text evidence="2">Belongs to the major royal jelly protein family.</text>
</comment>
<keyword evidence="3" id="KW-0964">Secreted</keyword>
<proteinExistence type="inferred from homology"/>
<dbReference type="Gene3D" id="2.120.10.30">
    <property type="entry name" value="TolB, C-terminal domain"/>
    <property type="match status" value="1"/>
</dbReference>
<dbReference type="Proteomes" id="UP000694846">
    <property type="component" value="Unplaced"/>
</dbReference>
<evidence type="ECO:0000256" key="2">
    <source>
        <dbReference type="ARBA" id="ARBA00009127"/>
    </source>
</evidence>
<reference evidence="5" key="1">
    <citation type="submission" date="2025-08" db="UniProtKB">
        <authorList>
            <consortium name="RefSeq"/>
        </authorList>
    </citation>
    <scope>IDENTIFICATION</scope>
    <source>
        <tissue evidence="5">Whole body</tissue>
    </source>
</reference>
<sequence>MELYFGLFITCYANIYVFSQNTVCNSSDICRLYELNGHYIQWPNKKVEADYTYNKHFIPKNIVFTRAQICGNQVFFVSPRYKEGVPFTLGHMLLNGKDKSHNYVRPFPTLEKNVVDDHKAIVNAVDIYMGQNGILWVLDIGVVNTLEEKPKKECEAKVLGIDYGNGRIIHTITLRSLICRVRSRLQFLVVEYITDDKPIIYIGDGGTRSIIVWNVQGKEGHKVKLPSTSAITCTDSTAEDVFYLVLVEKSNSSYIYFTYLSSAELFKVRTKDLRKRINPRCIVSVGRKPCKMVILGSAYGSVIYFRIKGLKHLYSWDARDGFLEENMM</sequence>
<keyword evidence="4" id="KW-1185">Reference proteome</keyword>